<evidence type="ECO:0000313" key="3">
    <source>
        <dbReference type="EMBL" id="VVD82515.1"/>
    </source>
</evidence>
<evidence type="ECO:0000313" key="4">
    <source>
        <dbReference type="Proteomes" id="UP000414233"/>
    </source>
</evidence>
<dbReference type="GO" id="GO:0006313">
    <property type="term" value="P:DNA transposition"/>
    <property type="evidence" value="ECO:0007669"/>
    <property type="project" value="InterPro"/>
</dbReference>
<feature type="domain" description="Transposase IS116/IS110/IS902 C-terminal" evidence="2">
    <location>
        <begin position="216"/>
        <end position="294"/>
    </location>
</feature>
<reference evidence="3 4" key="1">
    <citation type="submission" date="2019-08" db="EMBL/GenBank/DDBJ databases">
        <authorList>
            <person name="Peeters C."/>
        </authorList>
    </citation>
    <scope>NUCLEOTIDE SEQUENCE [LARGE SCALE GENOMIC DNA]</scope>
    <source>
        <strain evidence="3 4">LMG 30175</strain>
    </source>
</reference>
<dbReference type="AlphaFoldDB" id="A0A5E4T3Y6"/>
<dbReference type="Pfam" id="PF02371">
    <property type="entry name" value="Transposase_20"/>
    <property type="match status" value="1"/>
</dbReference>
<dbReference type="InterPro" id="IPR047650">
    <property type="entry name" value="Transpos_IS110"/>
</dbReference>
<evidence type="ECO:0000259" key="2">
    <source>
        <dbReference type="Pfam" id="PF02371"/>
    </source>
</evidence>
<accession>A0A5E4T3Y6</accession>
<proteinExistence type="predicted"/>
<dbReference type="GO" id="GO:0004803">
    <property type="term" value="F:transposase activity"/>
    <property type="evidence" value="ECO:0007669"/>
    <property type="project" value="InterPro"/>
</dbReference>
<organism evidence="3 4">
    <name type="scientific">Pandoraea terrae</name>
    <dbReference type="NCBI Taxonomy" id="1537710"/>
    <lineage>
        <taxon>Bacteria</taxon>
        <taxon>Pseudomonadati</taxon>
        <taxon>Pseudomonadota</taxon>
        <taxon>Betaproteobacteria</taxon>
        <taxon>Burkholderiales</taxon>
        <taxon>Burkholderiaceae</taxon>
        <taxon>Pandoraea</taxon>
    </lineage>
</organism>
<dbReference type="EMBL" id="CABPRZ010000004">
    <property type="protein sequence ID" value="VVD82515.1"/>
    <property type="molecule type" value="Genomic_DNA"/>
</dbReference>
<dbReference type="PANTHER" id="PTHR33055">
    <property type="entry name" value="TRANSPOSASE FOR INSERTION SEQUENCE ELEMENT IS1111A"/>
    <property type="match status" value="1"/>
</dbReference>
<dbReference type="InterPro" id="IPR002525">
    <property type="entry name" value="Transp_IS110-like_N"/>
</dbReference>
<feature type="domain" description="Transposase IS110-like N-terminal" evidence="1">
    <location>
        <begin position="7"/>
        <end position="149"/>
    </location>
</feature>
<sequence>MNTVARIGVDLAKNVMQLHGVDESGNVVIRKSISRDRFAAWFANLAPCRVAMEACSSSNYWTRRLHSLGHDVVLIAPQFVTPYRKGGKQVKNDALDAEAICEAASRPHMRFVPVKTPAQQSVMVIHRMRTGFVEERTALTSRLRSLLGEFGVFIPQGIEIFRTKFVEALEAASNELHGLARAALLKGWEHWLALDEQIASLEEQIALHANQDNQAKQLLAIVGVGPITASATLATIVDAKQFKNGRQMAAWIGLVPKQASSGGKSRLGHITKKGNDYLRTLLVQGARAAITTAARRHDRLSRWIVEIRARLGWSRTLIAVANKHARIMWAILAKGERFDPSYVPHRPSFVVSPDTAT</sequence>
<evidence type="ECO:0000259" key="1">
    <source>
        <dbReference type="Pfam" id="PF01548"/>
    </source>
</evidence>
<name>A0A5E4T3Y6_9BURK</name>
<dbReference type="GO" id="GO:0003677">
    <property type="term" value="F:DNA binding"/>
    <property type="evidence" value="ECO:0007669"/>
    <property type="project" value="InterPro"/>
</dbReference>
<keyword evidence="4" id="KW-1185">Reference proteome</keyword>
<dbReference type="RefSeq" id="WP_150696338.1">
    <property type="nucleotide sequence ID" value="NZ_CABPRZ010000004.1"/>
</dbReference>
<dbReference type="Proteomes" id="UP000414233">
    <property type="component" value="Unassembled WGS sequence"/>
</dbReference>
<dbReference type="PANTHER" id="PTHR33055:SF3">
    <property type="entry name" value="PUTATIVE TRANSPOSASE FOR IS117-RELATED"/>
    <property type="match status" value="1"/>
</dbReference>
<dbReference type="NCBIfam" id="NF033542">
    <property type="entry name" value="transpos_IS110"/>
    <property type="match status" value="1"/>
</dbReference>
<protein>
    <submittedName>
        <fullName evidence="3">Transposase</fullName>
    </submittedName>
</protein>
<dbReference type="InterPro" id="IPR003346">
    <property type="entry name" value="Transposase_20"/>
</dbReference>
<dbReference type="Pfam" id="PF01548">
    <property type="entry name" value="DEDD_Tnp_IS110"/>
    <property type="match status" value="1"/>
</dbReference>
<gene>
    <name evidence="3" type="ORF">PTE30175_01127</name>
</gene>
<dbReference type="OrthoDB" id="5289737at2"/>